<name>A0A0A1VP64_MICAE</name>
<dbReference type="AlphaFoldDB" id="A0A0A1VP64"/>
<proteinExistence type="predicted"/>
<comment type="caution">
    <text evidence="1">The sequence shown here is derived from an EMBL/GenBank/DDBJ whole genome shotgun (WGS) entry which is preliminary data.</text>
</comment>
<gene>
    <name evidence="1" type="ORF">N44_01498</name>
</gene>
<accession>A0A0A1VP64</accession>
<dbReference type="EMBL" id="BBPA01000003">
    <property type="protein sequence ID" value="GAL91490.1"/>
    <property type="molecule type" value="Genomic_DNA"/>
</dbReference>
<evidence type="ECO:0000313" key="2">
    <source>
        <dbReference type="Proteomes" id="UP000030321"/>
    </source>
</evidence>
<protein>
    <submittedName>
        <fullName evidence="1">Uncharacterized protein</fullName>
    </submittedName>
</protein>
<organism evidence="1 2">
    <name type="scientific">Microcystis aeruginosa NIES-44</name>
    <dbReference type="NCBI Taxonomy" id="449439"/>
    <lineage>
        <taxon>Bacteria</taxon>
        <taxon>Bacillati</taxon>
        <taxon>Cyanobacteriota</taxon>
        <taxon>Cyanophyceae</taxon>
        <taxon>Oscillatoriophycideae</taxon>
        <taxon>Chroococcales</taxon>
        <taxon>Microcystaceae</taxon>
        <taxon>Microcystis</taxon>
    </lineage>
</organism>
<sequence>MKVYNLSKASIKLQSSQYRPKKRIRISGTDSLATSSKKEETLSHNIDICQ</sequence>
<reference evidence="2" key="1">
    <citation type="journal article" date="2015" name="Genome">
        <title>Whole Genome Sequence of the Non-Microcystin-Producing Microcystis aeruginosa Strain NIES-44.</title>
        <authorList>
            <person name="Okano K."/>
            <person name="Miyata N."/>
            <person name="Ozaki Y."/>
        </authorList>
    </citation>
    <scope>NUCLEOTIDE SEQUENCE [LARGE SCALE GENOMIC DNA]</scope>
    <source>
        <strain evidence="2">NIES-44</strain>
    </source>
</reference>
<evidence type="ECO:0000313" key="1">
    <source>
        <dbReference type="EMBL" id="GAL91490.1"/>
    </source>
</evidence>
<dbReference type="Proteomes" id="UP000030321">
    <property type="component" value="Unassembled WGS sequence"/>
</dbReference>